<dbReference type="Pfam" id="PF11361">
    <property type="entry name" value="DUF3159"/>
    <property type="match status" value="1"/>
</dbReference>
<keyword evidence="2" id="KW-0472">Membrane</keyword>
<evidence type="ECO:0000256" key="2">
    <source>
        <dbReference type="SAM" id="Phobius"/>
    </source>
</evidence>
<feature type="transmembrane region" description="Helical" evidence="2">
    <location>
        <begin position="78"/>
        <end position="96"/>
    </location>
</feature>
<evidence type="ECO:0000313" key="4">
    <source>
        <dbReference type="Proteomes" id="UP000198967"/>
    </source>
</evidence>
<feature type="transmembrane region" description="Helical" evidence="2">
    <location>
        <begin position="157"/>
        <end position="178"/>
    </location>
</feature>
<feature type="transmembrane region" description="Helical" evidence="2">
    <location>
        <begin position="199"/>
        <end position="220"/>
    </location>
</feature>
<keyword evidence="2" id="KW-1133">Transmembrane helix</keyword>
<dbReference type="Proteomes" id="UP000198967">
    <property type="component" value="Unassembled WGS sequence"/>
</dbReference>
<evidence type="ECO:0000313" key="3">
    <source>
        <dbReference type="EMBL" id="SDG97665.1"/>
    </source>
</evidence>
<dbReference type="InterPro" id="IPR016566">
    <property type="entry name" value="UCP010219"/>
</dbReference>
<keyword evidence="2" id="KW-0812">Transmembrane</keyword>
<dbReference type="EMBL" id="FNBE01000017">
    <property type="protein sequence ID" value="SDG97665.1"/>
    <property type="molecule type" value="Genomic_DNA"/>
</dbReference>
<name>A0A1G7YMX8_PSEOR</name>
<feature type="transmembrane region" description="Helical" evidence="2">
    <location>
        <begin position="102"/>
        <end position="119"/>
    </location>
</feature>
<feature type="transmembrane region" description="Helical" evidence="2">
    <location>
        <begin position="126"/>
        <end position="145"/>
    </location>
</feature>
<feature type="compositionally biased region" description="Basic and acidic residues" evidence="1">
    <location>
        <begin position="53"/>
        <end position="68"/>
    </location>
</feature>
<sequence>MTAGPDGDPRPDTDATTRIPRVGAVDEDAPTGPIPVVPAASPPSDAGSTGPTRRIDPVEDEQPERGERSSPTLMEQMGGVQGIVASTVPVAVFVIVNLLFSLQPALIAAIAAGVVVAIVRVARRQALQPAVSGLVGVGVCAFIAYRTGEARGFYLPGLLYSAGLGLAFLVSIIVRWPLAGVIWHGINGHGQGWRRNPRMLAAYSWASALWVFVFAARLVVQGWLYNADEETWLGIARLAMGYPLVGVAIVGTVLLVRRAESSAKV</sequence>
<dbReference type="AlphaFoldDB" id="A0A1G7YMX8"/>
<evidence type="ECO:0008006" key="5">
    <source>
        <dbReference type="Google" id="ProtNLM"/>
    </source>
</evidence>
<accession>A0A1G7YMX8</accession>
<dbReference type="RefSeq" id="WP_245707734.1">
    <property type="nucleotide sequence ID" value="NZ_FNBE01000017.1"/>
</dbReference>
<reference evidence="3 4" key="1">
    <citation type="submission" date="2016-10" db="EMBL/GenBank/DDBJ databases">
        <authorList>
            <person name="de Groot N.N."/>
        </authorList>
    </citation>
    <scope>NUCLEOTIDE SEQUENCE [LARGE SCALE GENOMIC DNA]</scope>
    <source>
        <strain evidence="3 4">CGMCC 4.3143</strain>
    </source>
</reference>
<feature type="transmembrane region" description="Helical" evidence="2">
    <location>
        <begin position="232"/>
        <end position="256"/>
    </location>
</feature>
<gene>
    <name evidence="3" type="ORF">SAMN05216377_11799</name>
</gene>
<protein>
    <recommendedName>
        <fullName evidence="5">DUF3159 domain-containing protein</fullName>
    </recommendedName>
</protein>
<feature type="region of interest" description="Disordered" evidence="1">
    <location>
        <begin position="1"/>
        <end position="73"/>
    </location>
</feature>
<feature type="compositionally biased region" description="Low complexity" evidence="1">
    <location>
        <begin position="37"/>
        <end position="52"/>
    </location>
</feature>
<proteinExistence type="predicted"/>
<organism evidence="3 4">
    <name type="scientific">Pseudonocardia oroxyli</name>
    <dbReference type="NCBI Taxonomy" id="366584"/>
    <lineage>
        <taxon>Bacteria</taxon>
        <taxon>Bacillati</taxon>
        <taxon>Actinomycetota</taxon>
        <taxon>Actinomycetes</taxon>
        <taxon>Pseudonocardiales</taxon>
        <taxon>Pseudonocardiaceae</taxon>
        <taxon>Pseudonocardia</taxon>
    </lineage>
</organism>
<evidence type="ECO:0000256" key="1">
    <source>
        <dbReference type="SAM" id="MobiDB-lite"/>
    </source>
</evidence>
<dbReference type="STRING" id="366584.SAMN05216377_11799"/>
<keyword evidence="4" id="KW-1185">Reference proteome</keyword>